<reference evidence="1" key="1">
    <citation type="journal article" date="2021" name="Nat. Commun.">
        <title>Genetic determinants of endophytism in the Arabidopsis root mycobiome.</title>
        <authorList>
            <person name="Mesny F."/>
            <person name="Miyauchi S."/>
            <person name="Thiergart T."/>
            <person name="Pickel B."/>
            <person name="Atanasova L."/>
            <person name="Karlsson M."/>
            <person name="Huettel B."/>
            <person name="Barry K.W."/>
            <person name="Haridas S."/>
            <person name="Chen C."/>
            <person name="Bauer D."/>
            <person name="Andreopoulos W."/>
            <person name="Pangilinan J."/>
            <person name="LaButti K."/>
            <person name="Riley R."/>
            <person name="Lipzen A."/>
            <person name="Clum A."/>
            <person name="Drula E."/>
            <person name="Henrissat B."/>
            <person name="Kohler A."/>
            <person name="Grigoriev I.V."/>
            <person name="Martin F.M."/>
            <person name="Hacquard S."/>
        </authorList>
    </citation>
    <scope>NUCLEOTIDE SEQUENCE</scope>
    <source>
        <strain evidence="1">FSSC 5 MPI-SDFR-AT-0091</strain>
    </source>
</reference>
<dbReference type="EMBL" id="JAGTJS010000034">
    <property type="protein sequence ID" value="KAH7230833.1"/>
    <property type="molecule type" value="Genomic_DNA"/>
</dbReference>
<dbReference type="OrthoDB" id="5105250at2759"/>
<protein>
    <submittedName>
        <fullName evidence="1">Uncharacterized protein</fullName>
    </submittedName>
</protein>
<evidence type="ECO:0000313" key="2">
    <source>
        <dbReference type="Proteomes" id="UP000736672"/>
    </source>
</evidence>
<comment type="caution">
    <text evidence="1">The sequence shown here is derived from an EMBL/GenBank/DDBJ whole genome shotgun (WGS) entry which is preliminary data.</text>
</comment>
<proteinExistence type="predicted"/>
<dbReference type="Proteomes" id="UP000736672">
    <property type="component" value="Unassembled WGS sequence"/>
</dbReference>
<sequence length="291" mass="30112">MPQIKNLPQSIVLKSSLLYTVRSNVLFLAIGLLVADSALAGPCKPRSSTSDTAITTSIVSTTQPTTTAAETSPIVPVASSETSIEAGTTTAIASDTATASEAETTTAAEITTTTAQVESTTTAAVATPTFTIVGGGGSVQGQPLKGVDQDGSIFLFKPQFGNPVARTFILDPDTGRLRDENTGTLVCAYYGYTNTPSDPANVGYCQTGNTGPNMYYDYLTCQVVSGKLTCTAPKAACPTDDDGNQSCTTQAGSDVNNQFYYKFTPGAGDYLYISSGSPAGYISIDVLAQES</sequence>
<evidence type="ECO:0000313" key="1">
    <source>
        <dbReference type="EMBL" id="KAH7230833.1"/>
    </source>
</evidence>
<keyword evidence="2" id="KW-1185">Reference proteome</keyword>
<organism evidence="1 2">
    <name type="scientific">Fusarium solani</name>
    <name type="common">Filamentous fungus</name>
    <dbReference type="NCBI Taxonomy" id="169388"/>
    <lineage>
        <taxon>Eukaryota</taxon>
        <taxon>Fungi</taxon>
        <taxon>Dikarya</taxon>
        <taxon>Ascomycota</taxon>
        <taxon>Pezizomycotina</taxon>
        <taxon>Sordariomycetes</taxon>
        <taxon>Hypocreomycetidae</taxon>
        <taxon>Hypocreales</taxon>
        <taxon>Nectriaceae</taxon>
        <taxon>Fusarium</taxon>
        <taxon>Fusarium solani species complex</taxon>
    </lineage>
</organism>
<dbReference type="AlphaFoldDB" id="A0A9P9JN42"/>
<name>A0A9P9JN42_FUSSL</name>
<accession>A0A9P9JN42</accession>
<gene>
    <name evidence="1" type="ORF">B0J15DRAFT_539500</name>
</gene>